<keyword evidence="1" id="KW-1133">Transmembrane helix</keyword>
<evidence type="ECO:0000313" key="2">
    <source>
        <dbReference type="EMBL" id="TDL20684.1"/>
    </source>
</evidence>
<feature type="transmembrane region" description="Helical" evidence="1">
    <location>
        <begin position="153"/>
        <end position="176"/>
    </location>
</feature>
<dbReference type="VEuPathDB" id="FungiDB:BD410DRAFT_363470"/>
<evidence type="ECO:0000313" key="3">
    <source>
        <dbReference type="Proteomes" id="UP000294933"/>
    </source>
</evidence>
<organism evidence="2 3">
    <name type="scientific">Rickenella mellea</name>
    <dbReference type="NCBI Taxonomy" id="50990"/>
    <lineage>
        <taxon>Eukaryota</taxon>
        <taxon>Fungi</taxon>
        <taxon>Dikarya</taxon>
        <taxon>Basidiomycota</taxon>
        <taxon>Agaricomycotina</taxon>
        <taxon>Agaricomycetes</taxon>
        <taxon>Hymenochaetales</taxon>
        <taxon>Rickenellaceae</taxon>
        <taxon>Rickenella</taxon>
    </lineage>
</organism>
<proteinExistence type="predicted"/>
<keyword evidence="1" id="KW-0812">Transmembrane</keyword>
<dbReference type="Proteomes" id="UP000294933">
    <property type="component" value="Unassembled WGS sequence"/>
</dbReference>
<gene>
    <name evidence="2" type="ORF">BD410DRAFT_363470</name>
</gene>
<dbReference type="AlphaFoldDB" id="A0A4Y7PZ57"/>
<feature type="transmembrane region" description="Helical" evidence="1">
    <location>
        <begin position="25"/>
        <end position="48"/>
    </location>
</feature>
<evidence type="ECO:0000256" key="1">
    <source>
        <dbReference type="SAM" id="Phobius"/>
    </source>
</evidence>
<reference evidence="2 3" key="1">
    <citation type="submission" date="2018-06" db="EMBL/GenBank/DDBJ databases">
        <title>A transcriptomic atlas of mushroom development highlights an independent origin of complex multicellularity.</title>
        <authorList>
            <consortium name="DOE Joint Genome Institute"/>
            <person name="Krizsan K."/>
            <person name="Almasi E."/>
            <person name="Merenyi Z."/>
            <person name="Sahu N."/>
            <person name="Viragh M."/>
            <person name="Koszo T."/>
            <person name="Mondo S."/>
            <person name="Kiss B."/>
            <person name="Balint B."/>
            <person name="Kues U."/>
            <person name="Barry K."/>
            <person name="Hegedus J.C."/>
            <person name="Henrissat B."/>
            <person name="Johnson J."/>
            <person name="Lipzen A."/>
            <person name="Ohm R."/>
            <person name="Nagy I."/>
            <person name="Pangilinan J."/>
            <person name="Yan J."/>
            <person name="Xiong Y."/>
            <person name="Grigoriev I.V."/>
            <person name="Hibbett D.S."/>
            <person name="Nagy L.G."/>
        </authorList>
    </citation>
    <scope>NUCLEOTIDE SEQUENCE [LARGE SCALE GENOMIC DNA]</scope>
    <source>
        <strain evidence="2 3">SZMC22713</strain>
    </source>
</reference>
<sequence>MEQSSPRTSSPPPRPNNDTVPFKDFLSLGSFVASIGIALSVGASLTLACGTSFMGRSDDTTLASMKHSAILFAWSAIAYGLALVLALLVQLMLTSPETVLMIQEGPQLKRWLRTTVGGFAWIALVLVGAATALIGEGLKVVDRNAGSTLEWGLLAFGLPLLLLWMSTTAVSAALGWRK</sequence>
<feature type="transmembrane region" description="Helical" evidence="1">
    <location>
        <begin position="69"/>
        <end position="93"/>
    </location>
</feature>
<protein>
    <submittedName>
        <fullName evidence="2">Uncharacterized protein</fullName>
    </submittedName>
</protein>
<feature type="transmembrane region" description="Helical" evidence="1">
    <location>
        <begin position="118"/>
        <end position="141"/>
    </location>
</feature>
<accession>A0A4Y7PZ57</accession>
<name>A0A4Y7PZ57_9AGAM</name>
<keyword evidence="3" id="KW-1185">Reference proteome</keyword>
<dbReference type="OrthoDB" id="5402670at2759"/>
<dbReference type="EMBL" id="ML170186">
    <property type="protein sequence ID" value="TDL20684.1"/>
    <property type="molecule type" value="Genomic_DNA"/>
</dbReference>
<keyword evidence="1" id="KW-0472">Membrane</keyword>